<proteinExistence type="predicted"/>
<evidence type="ECO:0000256" key="1">
    <source>
        <dbReference type="SAM" id="MobiDB-lite"/>
    </source>
</evidence>
<dbReference type="Proteomes" id="UP001159363">
    <property type="component" value="Chromosome 11"/>
</dbReference>
<feature type="compositionally biased region" description="Basic and acidic residues" evidence="1">
    <location>
        <begin position="20"/>
        <end position="30"/>
    </location>
</feature>
<evidence type="ECO:0000313" key="2">
    <source>
        <dbReference type="EMBL" id="KAJ8871410.1"/>
    </source>
</evidence>
<name>A0ABQ9GHA5_9NEOP</name>
<reference evidence="2 3" key="1">
    <citation type="submission" date="2023-02" db="EMBL/GenBank/DDBJ databases">
        <title>LHISI_Scaffold_Assembly.</title>
        <authorList>
            <person name="Stuart O.P."/>
            <person name="Cleave R."/>
            <person name="Magrath M.J.L."/>
            <person name="Mikheyev A.S."/>
        </authorList>
    </citation>
    <scope>NUCLEOTIDE SEQUENCE [LARGE SCALE GENOMIC DNA]</scope>
    <source>
        <strain evidence="2">Daus_M_001</strain>
        <tissue evidence="2">Leg muscle</tissue>
    </source>
</reference>
<accession>A0ABQ9GHA5</accession>
<feature type="region of interest" description="Disordered" evidence="1">
    <location>
        <begin position="1"/>
        <end position="57"/>
    </location>
</feature>
<evidence type="ECO:0000313" key="3">
    <source>
        <dbReference type="Proteomes" id="UP001159363"/>
    </source>
</evidence>
<sequence>MRVVEVNMARHWNEGAGETGDPREKPADQRHRPHQVNMGPGVAERLARSPPTKANLVHSSAWSPEFRKWESCPTMALVRGFSRGSPIYPAPSFRRRSIFISITPIGSQDLFTILHHVNMEATEVRTNTH</sequence>
<gene>
    <name evidence="2" type="ORF">PR048_027727</name>
</gene>
<organism evidence="2 3">
    <name type="scientific">Dryococelus australis</name>
    <dbReference type="NCBI Taxonomy" id="614101"/>
    <lineage>
        <taxon>Eukaryota</taxon>
        <taxon>Metazoa</taxon>
        <taxon>Ecdysozoa</taxon>
        <taxon>Arthropoda</taxon>
        <taxon>Hexapoda</taxon>
        <taxon>Insecta</taxon>
        <taxon>Pterygota</taxon>
        <taxon>Neoptera</taxon>
        <taxon>Polyneoptera</taxon>
        <taxon>Phasmatodea</taxon>
        <taxon>Verophasmatodea</taxon>
        <taxon>Anareolatae</taxon>
        <taxon>Phasmatidae</taxon>
        <taxon>Eurycanthinae</taxon>
        <taxon>Dryococelus</taxon>
    </lineage>
</organism>
<protein>
    <submittedName>
        <fullName evidence="2">Uncharacterized protein</fullName>
    </submittedName>
</protein>
<dbReference type="EMBL" id="JARBHB010000012">
    <property type="protein sequence ID" value="KAJ8871410.1"/>
    <property type="molecule type" value="Genomic_DNA"/>
</dbReference>
<keyword evidence="3" id="KW-1185">Reference proteome</keyword>
<comment type="caution">
    <text evidence="2">The sequence shown here is derived from an EMBL/GenBank/DDBJ whole genome shotgun (WGS) entry which is preliminary data.</text>
</comment>